<dbReference type="STRING" id="683960.A0A1E3PAU6"/>
<protein>
    <recommendedName>
        <fullName evidence="1">Trafficking protein particle complex II-specific subunit 65 IgD3 domain-containing protein</fullName>
    </recommendedName>
</protein>
<dbReference type="EMBL" id="KV454208">
    <property type="protein sequence ID" value="ODQ62062.1"/>
    <property type="molecule type" value="Genomic_DNA"/>
</dbReference>
<dbReference type="Proteomes" id="UP000094112">
    <property type="component" value="Unassembled WGS sequence"/>
</dbReference>
<dbReference type="GO" id="GO:1990071">
    <property type="term" value="C:TRAPPII protein complex"/>
    <property type="evidence" value="ECO:0007669"/>
    <property type="project" value="InterPro"/>
</dbReference>
<dbReference type="GeneID" id="30200190"/>
<proteinExistence type="predicted"/>
<dbReference type="InterPro" id="IPR024662">
    <property type="entry name" value="Trs65"/>
</dbReference>
<accession>A0A1E3PAU6</accession>
<gene>
    <name evidence="2" type="ORF">WICANDRAFT_60131</name>
</gene>
<dbReference type="RefSeq" id="XP_019041269.1">
    <property type="nucleotide sequence ID" value="XM_019182944.1"/>
</dbReference>
<dbReference type="OrthoDB" id="5345392at2759"/>
<dbReference type="GO" id="GO:0006891">
    <property type="term" value="P:intra-Golgi vesicle-mediated transport"/>
    <property type="evidence" value="ECO:0007669"/>
    <property type="project" value="InterPro"/>
</dbReference>
<dbReference type="GO" id="GO:0005802">
    <property type="term" value="C:trans-Golgi network"/>
    <property type="evidence" value="ECO:0007669"/>
    <property type="project" value="TreeGrafter"/>
</dbReference>
<name>A0A1E3PAU6_WICAA</name>
<dbReference type="PANTHER" id="PTHR28159">
    <property type="entry name" value="TRAFFICKING PROTEIN PARTICLE COMPLEX II-SPECIFIC SUBUNIT 65"/>
    <property type="match status" value="1"/>
</dbReference>
<keyword evidence="3" id="KW-1185">Reference proteome</keyword>
<dbReference type="Pfam" id="PF12735">
    <property type="entry name" value="IgD3_Trs65"/>
    <property type="match status" value="1"/>
</dbReference>
<dbReference type="AlphaFoldDB" id="A0A1E3PAU6"/>
<evidence type="ECO:0000313" key="2">
    <source>
        <dbReference type="EMBL" id="ODQ62062.1"/>
    </source>
</evidence>
<dbReference type="InterPro" id="IPR055420">
    <property type="entry name" value="IgD3_Trs65"/>
</dbReference>
<evidence type="ECO:0000313" key="3">
    <source>
        <dbReference type="Proteomes" id="UP000094112"/>
    </source>
</evidence>
<sequence length="471" mass="53434">MSSFDIYLPDNSVNESIELENFISELRDSKLRRFAVFDELLTGYIVLKKLEYEHPIDASLDLYIQGNNDQSVNLKSIQLNNPIKSDSTQVVYKFILFLSYPKIKLEDPILKLKVQTTLNQQAKSNKIQSDQALVDFYPAEHRNILDGIQPTITSRQNKFLMSDAVLSDSLIKHNKLDNVNGAETKTKDEIENVQINKELEIPTIRILNLRVRNIRIKKTSILSTIDVELSTKFKSLGLPISLNNINYRFQNTVKPKFNSEFPIKIEGDDSFSFTFQLDSNEILSYKTLIEIDYSLDNHNVKTKWITNIEFGAPQSIKRASTASLSSQHTLNTSLSSGLTIKFLGNKEVKIGEVFKLRVHIVNNSKRNRNLVMVFNSSSEAFLPNIPKVKSLIQTNINVLKYYSTSRIRTTGVLSLVNEVHFKVNSDQVSEGEIFLVGLELGVFNLTGIKLVDLITGESMSCDKLLEVVVSE</sequence>
<evidence type="ECO:0000259" key="1">
    <source>
        <dbReference type="Pfam" id="PF12735"/>
    </source>
</evidence>
<organism evidence="2 3">
    <name type="scientific">Wickerhamomyces anomalus (strain ATCC 58044 / CBS 1984 / NCYC 433 / NRRL Y-366-8)</name>
    <name type="common">Yeast</name>
    <name type="synonym">Hansenula anomala</name>
    <dbReference type="NCBI Taxonomy" id="683960"/>
    <lineage>
        <taxon>Eukaryota</taxon>
        <taxon>Fungi</taxon>
        <taxon>Dikarya</taxon>
        <taxon>Ascomycota</taxon>
        <taxon>Saccharomycotina</taxon>
        <taxon>Saccharomycetes</taxon>
        <taxon>Phaffomycetales</taxon>
        <taxon>Wickerhamomycetaceae</taxon>
        <taxon>Wickerhamomyces</taxon>
    </lineage>
</organism>
<reference evidence="2 3" key="1">
    <citation type="journal article" date="2016" name="Proc. Natl. Acad. Sci. U.S.A.">
        <title>Comparative genomics of biotechnologically important yeasts.</title>
        <authorList>
            <person name="Riley R."/>
            <person name="Haridas S."/>
            <person name="Wolfe K.H."/>
            <person name="Lopes M.R."/>
            <person name="Hittinger C.T."/>
            <person name="Goeker M."/>
            <person name="Salamov A.A."/>
            <person name="Wisecaver J.H."/>
            <person name="Long T.M."/>
            <person name="Calvey C.H."/>
            <person name="Aerts A.L."/>
            <person name="Barry K.W."/>
            <person name="Choi C."/>
            <person name="Clum A."/>
            <person name="Coughlan A.Y."/>
            <person name="Deshpande S."/>
            <person name="Douglass A.P."/>
            <person name="Hanson S.J."/>
            <person name="Klenk H.-P."/>
            <person name="LaButti K.M."/>
            <person name="Lapidus A."/>
            <person name="Lindquist E.A."/>
            <person name="Lipzen A.M."/>
            <person name="Meier-Kolthoff J.P."/>
            <person name="Ohm R.A."/>
            <person name="Otillar R.P."/>
            <person name="Pangilinan J.L."/>
            <person name="Peng Y."/>
            <person name="Rokas A."/>
            <person name="Rosa C.A."/>
            <person name="Scheuner C."/>
            <person name="Sibirny A.A."/>
            <person name="Slot J.C."/>
            <person name="Stielow J.B."/>
            <person name="Sun H."/>
            <person name="Kurtzman C.P."/>
            <person name="Blackwell M."/>
            <person name="Grigoriev I.V."/>
            <person name="Jeffries T.W."/>
        </authorList>
    </citation>
    <scope>NUCLEOTIDE SEQUENCE [LARGE SCALE GENOMIC DNA]</scope>
    <source>
        <strain evidence="3">ATCC 58044 / CBS 1984 / NCYC 433 / NRRL Y-366-8</strain>
    </source>
</reference>
<dbReference type="PANTHER" id="PTHR28159:SF1">
    <property type="entry name" value="TRAFFICKING PROTEIN PARTICLE COMPLEX II-SPECIFIC SUBUNIT 65"/>
    <property type="match status" value="1"/>
</dbReference>
<feature type="domain" description="Trafficking protein particle complex II-specific subunit 65 IgD3" evidence="1">
    <location>
        <begin position="325"/>
        <end position="469"/>
    </location>
</feature>